<reference evidence="3" key="2">
    <citation type="submission" date="2025-08" db="UniProtKB">
        <authorList>
            <consortium name="Ensembl"/>
        </authorList>
    </citation>
    <scope>IDENTIFICATION</scope>
    <source>
        <strain evidence="3">Guanapo</strain>
    </source>
</reference>
<feature type="region of interest" description="Disordered" evidence="1">
    <location>
        <begin position="61"/>
        <end position="82"/>
    </location>
</feature>
<feature type="compositionally biased region" description="Basic and acidic residues" evidence="1">
    <location>
        <begin position="64"/>
        <end position="82"/>
    </location>
</feature>
<reference evidence="3" key="3">
    <citation type="submission" date="2025-09" db="UniProtKB">
        <authorList>
            <consortium name="Ensembl"/>
        </authorList>
    </citation>
    <scope>IDENTIFICATION</scope>
    <source>
        <strain evidence="3">Guanapo</strain>
    </source>
</reference>
<evidence type="ECO:0000313" key="3">
    <source>
        <dbReference type="Ensembl" id="ENSPREP00000011787.1"/>
    </source>
</evidence>
<accession>A0A3P9NQH8</accession>
<keyword evidence="2" id="KW-0812">Transmembrane</keyword>
<evidence type="ECO:0000256" key="2">
    <source>
        <dbReference type="SAM" id="Phobius"/>
    </source>
</evidence>
<dbReference type="Proteomes" id="UP000242638">
    <property type="component" value="Unassembled WGS sequence"/>
</dbReference>
<evidence type="ECO:0000313" key="4">
    <source>
        <dbReference type="Proteomes" id="UP000242638"/>
    </source>
</evidence>
<feature type="transmembrane region" description="Helical" evidence="2">
    <location>
        <begin position="15"/>
        <end position="34"/>
    </location>
</feature>
<keyword evidence="2" id="KW-0472">Membrane</keyword>
<dbReference type="Pfam" id="PF15171">
    <property type="entry name" value="Spexin"/>
    <property type="match status" value="1"/>
</dbReference>
<proteinExistence type="predicted"/>
<sequence length="110" mass="13082">QNKTLKNKVILQKVIYIYSYIYIYIYELFGIFFFQRRNWTPQAVLYLKGARKANIYSKKKKKECRQSETGHRSTLERSSREEGDALQLGASHIYLFIHLFLYAVNVANVH</sequence>
<dbReference type="Ensembl" id="ENSPRET00000011917.1">
    <property type="protein sequence ID" value="ENSPREP00000011787.1"/>
    <property type="gene ID" value="ENSPREG00000008015.1"/>
</dbReference>
<protein>
    <submittedName>
        <fullName evidence="3">Uncharacterized protein</fullName>
    </submittedName>
</protein>
<keyword evidence="2" id="KW-1133">Transmembrane helix</keyword>
<dbReference type="GO" id="GO:0005184">
    <property type="term" value="F:neuropeptide hormone activity"/>
    <property type="evidence" value="ECO:0007669"/>
    <property type="project" value="InterPro"/>
</dbReference>
<keyword evidence="4" id="KW-1185">Reference proteome</keyword>
<dbReference type="InterPro" id="IPR028126">
    <property type="entry name" value="Spexin"/>
</dbReference>
<dbReference type="AlphaFoldDB" id="A0A3P9NQH8"/>
<organism evidence="3 4">
    <name type="scientific">Poecilia reticulata</name>
    <name type="common">Guppy</name>
    <name type="synonym">Acanthophacelus reticulatus</name>
    <dbReference type="NCBI Taxonomy" id="8081"/>
    <lineage>
        <taxon>Eukaryota</taxon>
        <taxon>Metazoa</taxon>
        <taxon>Chordata</taxon>
        <taxon>Craniata</taxon>
        <taxon>Vertebrata</taxon>
        <taxon>Euteleostomi</taxon>
        <taxon>Actinopterygii</taxon>
        <taxon>Neopterygii</taxon>
        <taxon>Teleostei</taxon>
        <taxon>Neoteleostei</taxon>
        <taxon>Acanthomorphata</taxon>
        <taxon>Ovalentaria</taxon>
        <taxon>Atherinomorphae</taxon>
        <taxon>Cyprinodontiformes</taxon>
        <taxon>Poeciliidae</taxon>
        <taxon>Poeciliinae</taxon>
        <taxon>Poecilia</taxon>
    </lineage>
</organism>
<reference evidence="4" key="1">
    <citation type="submission" date="2013-11" db="EMBL/GenBank/DDBJ databases">
        <title>The genomic landscape of the Guanapo guppy.</title>
        <authorList>
            <person name="Kuenstner A."/>
            <person name="Dreyer C."/>
        </authorList>
    </citation>
    <scope>NUCLEOTIDE SEQUENCE</scope>
    <source>
        <strain evidence="4">Guanapo</strain>
    </source>
</reference>
<name>A0A3P9NQH8_POERE</name>
<evidence type="ECO:0000256" key="1">
    <source>
        <dbReference type="SAM" id="MobiDB-lite"/>
    </source>
</evidence>